<dbReference type="InterPro" id="IPR016024">
    <property type="entry name" value="ARM-type_fold"/>
</dbReference>
<sequence>MSMADVESRAESNLSKLRQLLHSEPRVATSRPVKLQNVLQQFVAANEDASKSANFVSQTPDDLTDVVALMTNVAVMAPDDMALRVLKTLKILSRKYENRVRLGELIVPDLVRVLGEQRSPPVLGEAANVVLNVCYERDNVARIIAAGGVLPLIALLGAPELDLQANAAGAIQSICFQTEGRSYVREMGAIPAVLPLLSSSSLKVITRAVGAVHNISSEPEAIRLIRRLEGIAPLVSLLRTPSAAVCGSAAGALQNLSRETSARREIRELGAVVPLTDLLFGDDVQSQVCAAGAILNLLGPELGPETDANPKRQGFKKLLSLALTVGMCTEPLRQAQQEILQGSKPPQS</sequence>
<gene>
    <name evidence="2" type="ORF">Ctob_007964</name>
</gene>
<dbReference type="PANTHER" id="PTHR15599">
    <property type="entry name" value="RTDR1"/>
    <property type="match status" value="1"/>
</dbReference>
<organism evidence="2 3">
    <name type="scientific">Chrysochromulina tobinii</name>
    <dbReference type="NCBI Taxonomy" id="1460289"/>
    <lineage>
        <taxon>Eukaryota</taxon>
        <taxon>Haptista</taxon>
        <taxon>Haptophyta</taxon>
        <taxon>Prymnesiophyceae</taxon>
        <taxon>Prymnesiales</taxon>
        <taxon>Chrysochromulinaceae</taxon>
        <taxon>Chrysochromulina</taxon>
    </lineage>
</organism>
<protein>
    <recommendedName>
        <fullName evidence="4">Vacuolar protein 8</fullName>
    </recommendedName>
</protein>
<dbReference type="AlphaFoldDB" id="A0A0M0JRF0"/>
<evidence type="ECO:0000256" key="1">
    <source>
        <dbReference type="PROSITE-ProRule" id="PRU00259"/>
    </source>
</evidence>
<dbReference type="PANTHER" id="PTHR15599:SF3">
    <property type="entry name" value="ARMADILLO REPEAT-CONTAINING DOMAIN-CONTAINING PROTEIN"/>
    <property type="match status" value="1"/>
</dbReference>
<dbReference type="InterPro" id="IPR042856">
    <property type="entry name" value="RSP14"/>
</dbReference>
<reference evidence="3" key="1">
    <citation type="journal article" date="2015" name="PLoS Genet.">
        <title>Genome Sequence and Transcriptome Analyses of Chrysochromulina tobin: Metabolic Tools for Enhanced Algal Fitness in the Prominent Order Prymnesiales (Haptophyceae).</title>
        <authorList>
            <person name="Hovde B.T."/>
            <person name="Deodato C.R."/>
            <person name="Hunsperger H.M."/>
            <person name="Ryken S.A."/>
            <person name="Yost W."/>
            <person name="Jha R.K."/>
            <person name="Patterson J."/>
            <person name="Monnat R.J. Jr."/>
            <person name="Barlow S.B."/>
            <person name="Starkenburg S.R."/>
            <person name="Cattolico R.A."/>
        </authorList>
    </citation>
    <scope>NUCLEOTIDE SEQUENCE</scope>
    <source>
        <strain evidence="3">CCMP291</strain>
    </source>
</reference>
<name>A0A0M0JRF0_9EUKA</name>
<dbReference type="Gene3D" id="1.25.10.10">
    <property type="entry name" value="Leucine-rich Repeat Variant"/>
    <property type="match status" value="1"/>
</dbReference>
<comment type="caution">
    <text evidence="2">The sequence shown here is derived from an EMBL/GenBank/DDBJ whole genome shotgun (WGS) entry which is preliminary data.</text>
</comment>
<dbReference type="InterPro" id="IPR000225">
    <property type="entry name" value="Armadillo"/>
</dbReference>
<dbReference type="EMBL" id="JWZX01002452">
    <property type="protein sequence ID" value="KOO29176.1"/>
    <property type="molecule type" value="Genomic_DNA"/>
</dbReference>
<evidence type="ECO:0000313" key="2">
    <source>
        <dbReference type="EMBL" id="KOO29176.1"/>
    </source>
</evidence>
<dbReference type="SMART" id="SM00185">
    <property type="entry name" value="ARM"/>
    <property type="match status" value="5"/>
</dbReference>
<dbReference type="PROSITE" id="PS50176">
    <property type="entry name" value="ARM_REPEAT"/>
    <property type="match status" value="2"/>
</dbReference>
<feature type="repeat" description="ARM" evidence="1">
    <location>
        <begin position="229"/>
        <end position="271"/>
    </location>
</feature>
<evidence type="ECO:0008006" key="4">
    <source>
        <dbReference type="Google" id="ProtNLM"/>
    </source>
</evidence>
<evidence type="ECO:0000313" key="3">
    <source>
        <dbReference type="Proteomes" id="UP000037460"/>
    </source>
</evidence>
<dbReference type="Pfam" id="PF00514">
    <property type="entry name" value="Arm"/>
    <property type="match status" value="3"/>
</dbReference>
<accession>A0A0M0JRF0</accession>
<feature type="repeat" description="ARM" evidence="1">
    <location>
        <begin position="188"/>
        <end position="230"/>
    </location>
</feature>
<dbReference type="SUPFAM" id="SSF48371">
    <property type="entry name" value="ARM repeat"/>
    <property type="match status" value="1"/>
</dbReference>
<keyword evidence="3" id="KW-1185">Reference proteome</keyword>
<proteinExistence type="predicted"/>
<dbReference type="InterPro" id="IPR011989">
    <property type="entry name" value="ARM-like"/>
</dbReference>
<dbReference type="Proteomes" id="UP000037460">
    <property type="component" value="Unassembled WGS sequence"/>
</dbReference>
<dbReference type="OrthoDB" id="409644at2759"/>